<feature type="domain" description="FDX-ACB" evidence="18">
    <location>
        <begin position="731"/>
        <end position="824"/>
    </location>
</feature>
<evidence type="ECO:0000256" key="2">
    <source>
        <dbReference type="ARBA" id="ARBA00008653"/>
    </source>
</evidence>
<protein>
    <recommendedName>
        <fullName evidence="15">Phenylalanine--tRNA ligase beta subunit</fullName>
        <ecNumber evidence="15">6.1.1.20</ecNumber>
    </recommendedName>
    <alternativeName>
        <fullName evidence="15">Phenylalanyl-tRNA synthetase beta subunit</fullName>
        <shortName evidence="15">PheRS</shortName>
    </alternativeName>
</protein>
<dbReference type="GO" id="GO:0005524">
    <property type="term" value="F:ATP binding"/>
    <property type="evidence" value="ECO:0007669"/>
    <property type="project" value="UniProtKB-UniRule"/>
</dbReference>
<keyword evidence="13 15" id="KW-0030">Aminoacyl-tRNA synthetase</keyword>
<sequence length="825" mass="87503">MHDHHRFPLRDRCAKTLAKPDLAKAHAMKFTLSWLKTHLDTTASVAEIADALTDLGLEVEGIADPAEALRPFTIGYVESAEKHPDADKLRVCQVRMADGVRQIICGAPNARAGITVVVASPGVYVPGIDTTIGVGKIRGIESHGMMASERELELSEEHDGIIELPGGEVGTSFADWLATNDPARVDPVIEIAITPNRADALGVRGVARDLAARGLGTLRPLAAPVVTGHGASSVGLTIADDTHDGCPVFCLRLIRGVTNGPSPDWLQTRLRAIGLRPISFLVDVTNFYTYDLNRPLHVFDADKLQGDLRVHRAAGGEVVQALDDRSYTLSAGQIAISDDAGVQSIAGIMGGAATGCTPDTVNVLVESAVWDPVQTAYTGRALKINSDARYRFERGIDPTFTAEGLDHAVALIQSVAGGVASGMVQAGQLPDTDRAYRLDTDRVISLVGMDIPAETQRATLTALGFRLDGDMAHVPGWRGDVQGEADLVEEVARIASLTKLVGRPMPRMTTGVPKPVLTPAQVRATAARRSAASLGYNECVTYSFIDQAAADLFGGGTDATRLENPISMDMSHLRPSLLPGLLQAAARNQARGHADVALFEVGDIFDGGEPGQQRPCVTGILTGRTGPRDVHGTQRAVDVFDAKADAEAILTAMGAPGKVQIQRGDAGWWHPGRHGRICLGPKVVMGVFGEVHPRILKALDVKGPVVAYTLFPDAIPQPRNRTTTRPALAVTDLQAVERDFAFVVDADVAALTLVNAAAGADKALIADVRVFDQFIGGSLGEGKKSLALTVRLQPTTTTLTDAEIEKVGQQIVAKVEQATGGILRR</sequence>
<dbReference type="InterPro" id="IPR045864">
    <property type="entry name" value="aa-tRNA-synth_II/BPL/LPL"/>
</dbReference>
<evidence type="ECO:0000256" key="16">
    <source>
        <dbReference type="PROSITE-ProRule" id="PRU00209"/>
    </source>
</evidence>
<dbReference type="Pfam" id="PF03147">
    <property type="entry name" value="FDX-ACB"/>
    <property type="match status" value="1"/>
</dbReference>
<evidence type="ECO:0000256" key="12">
    <source>
        <dbReference type="ARBA" id="ARBA00022917"/>
    </source>
</evidence>
<keyword evidence="6 15" id="KW-0436">Ligase</keyword>
<feature type="binding site" evidence="15">
    <location>
        <position position="490"/>
    </location>
    <ligand>
        <name>Mg(2+)</name>
        <dbReference type="ChEBI" id="CHEBI:18420"/>
        <note>shared with alpha subunit</note>
    </ligand>
</feature>
<comment type="cofactor">
    <cofactor evidence="15">
        <name>Mg(2+)</name>
        <dbReference type="ChEBI" id="CHEBI:18420"/>
    </cofactor>
    <text evidence="15">Binds 2 magnesium ions per tetramer.</text>
</comment>
<dbReference type="InterPro" id="IPR041616">
    <property type="entry name" value="PheRS_beta_core"/>
</dbReference>
<dbReference type="SUPFAM" id="SSF56037">
    <property type="entry name" value="PheT/TilS domain"/>
    <property type="match status" value="1"/>
</dbReference>
<dbReference type="GO" id="GO:0006432">
    <property type="term" value="P:phenylalanyl-tRNA aminoacylation"/>
    <property type="evidence" value="ECO:0007669"/>
    <property type="project" value="UniProtKB-UniRule"/>
</dbReference>
<evidence type="ECO:0000256" key="14">
    <source>
        <dbReference type="ARBA" id="ARBA00049255"/>
    </source>
</evidence>
<keyword evidence="21" id="KW-1185">Reference proteome</keyword>
<dbReference type="PROSITE" id="PS50886">
    <property type="entry name" value="TRBD"/>
    <property type="match status" value="1"/>
</dbReference>
<dbReference type="Gene3D" id="3.30.70.380">
    <property type="entry name" value="Ferrodoxin-fold anticodon-binding domain"/>
    <property type="match status" value="1"/>
</dbReference>
<gene>
    <name evidence="15" type="primary">pheT</name>
    <name evidence="20" type="ORF">SAMN04488003_107158</name>
</gene>
<keyword evidence="10 15" id="KW-0460">Magnesium</keyword>
<evidence type="ECO:0000256" key="8">
    <source>
        <dbReference type="ARBA" id="ARBA00022741"/>
    </source>
</evidence>
<dbReference type="InterPro" id="IPR005121">
    <property type="entry name" value="Fdx_antiC-bd"/>
</dbReference>
<evidence type="ECO:0000259" key="18">
    <source>
        <dbReference type="PROSITE" id="PS51447"/>
    </source>
</evidence>
<comment type="subunit">
    <text evidence="3 15">Tetramer of two alpha and two beta subunits.</text>
</comment>
<dbReference type="PANTHER" id="PTHR10947">
    <property type="entry name" value="PHENYLALANYL-TRNA SYNTHETASE BETA CHAIN AND LEUCINE-RICH REPEAT-CONTAINING PROTEIN 47"/>
    <property type="match status" value="1"/>
</dbReference>
<feature type="binding site" evidence="15">
    <location>
        <position position="489"/>
    </location>
    <ligand>
        <name>Mg(2+)</name>
        <dbReference type="ChEBI" id="CHEBI:18420"/>
        <note>shared with alpha subunit</note>
    </ligand>
</feature>
<dbReference type="SMART" id="SM00874">
    <property type="entry name" value="B5"/>
    <property type="match status" value="1"/>
</dbReference>
<dbReference type="HAMAP" id="MF_00283">
    <property type="entry name" value="Phe_tRNA_synth_beta1"/>
    <property type="match status" value="1"/>
</dbReference>
<evidence type="ECO:0000259" key="19">
    <source>
        <dbReference type="PROSITE" id="PS51483"/>
    </source>
</evidence>
<feature type="domain" description="TRNA-binding" evidence="17">
    <location>
        <begin position="66"/>
        <end position="174"/>
    </location>
</feature>
<dbReference type="Proteomes" id="UP000199585">
    <property type="component" value="Unassembled WGS sequence"/>
</dbReference>
<dbReference type="SUPFAM" id="SSF55681">
    <property type="entry name" value="Class II aaRS and biotin synthetases"/>
    <property type="match status" value="1"/>
</dbReference>
<evidence type="ECO:0000256" key="11">
    <source>
        <dbReference type="ARBA" id="ARBA00022884"/>
    </source>
</evidence>
<feature type="binding site" evidence="15">
    <location>
        <position position="480"/>
    </location>
    <ligand>
        <name>Mg(2+)</name>
        <dbReference type="ChEBI" id="CHEBI:18420"/>
        <note>shared with alpha subunit</note>
    </ligand>
</feature>
<evidence type="ECO:0000256" key="1">
    <source>
        <dbReference type="ARBA" id="ARBA00004496"/>
    </source>
</evidence>
<dbReference type="Gene3D" id="3.30.56.10">
    <property type="match status" value="2"/>
</dbReference>
<evidence type="ECO:0000313" key="21">
    <source>
        <dbReference type="Proteomes" id="UP000199585"/>
    </source>
</evidence>
<organism evidence="20 21">
    <name type="scientific">Loktanella fryxellensis</name>
    <dbReference type="NCBI Taxonomy" id="245187"/>
    <lineage>
        <taxon>Bacteria</taxon>
        <taxon>Pseudomonadati</taxon>
        <taxon>Pseudomonadota</taxon>
        <taxon>Alphaproteobacteria</taxon>
        <taxon>Rhodobacterales</taxon>
        <taxon>Roseobacteraceae</taxon>
        <taxon>Loktanella</taxon>
    </lineage>
</organism>
<feature type="binding site" evidence="15">
    <location>
        <position position="486"/>
    </location>
    <ligand>
        <name>Mg(2+)</name>
        <dbReference type="ChEBI" id="CHEBI:18420"/>
        <note>shared with alpha subunit</note>
    </ligand>
</feature>
<dbReference type="GO" id="GO:0009328">
    <property type="term" value="C:phenylalanine-tRNA ligase complex"/>
    <property type="evidence" value="ECO:0007669"/>
    <property type="project" value="TreeGrafter"/>
</dbReference>
<dbReference type="PROSITE" id="PS51447">
    <property type="entry name" value="FDX_ACB"/>
    <property type="match status" value="1"/>
</dbReference>
<evidence type="ECO:0000256" key="13">
    <source>
        <dbReference type="ARBA" id="ARBA00023146"/>
    </source>
</evidence>
<dbReference type="InterPro" id="IPR045060">
    <property type="entry name" value="Phe-tRNA-ligase_IIc_bsu"/>
</dbReference>
<dbReference type="GO" id="GO:0000049">
    <property type="term" value="F:tRNA binding"/>
    <property type="evidence" value="ECO:0007669"/>
    <property type="project" value="UniProtKB-UniRule"/>
</dbReference>
<dbReference type="Gene3D" id="2.40.50.140">
    <property type="entry name" value="Nucleic acid-binding proteins"/>
    <property type="match status" value="1"/>
</dbReference>
<dbReference type="InterPro" id="IPR005147">
    <property type="entry name" value="tRNA_synthase_B5-dom"/>
</dbReference>
<reference evidence="20 21" key="1">
    <citation type="submission" date="2016-10" db="EMBL/GenBank/DDBJ databases">
        <authorList>
            <person name="de Groot N.N."/>
        </authorList>
    </citation>
    <scope>NUCLEOTIDE SEQUENCE [LARGE SCALE GENOMIC DNA]</scope>
    <source>
        <strain evidence="20 21">DSM 16213</strain>
    </source>
</reference>
<dbReference type="InterPro" id="IPR020825">
    <property type="entry name" value="Phe-tRNA_synthase-like_B3/B4"/>
</dbReference>
<dbReference type="STRING" id="245187.SAMN04488003_107158"/>
<keyword evidence="7 15" id="KW-0479">Metal-binding</keyword>
<evidence type="ECO:0000256" key="7">
    <source>
        <dbReference type="ARBA" id="ARBA00022723"/>
    </source>
</evidence>
<feature type="domain" description="B5" evidence="19">
    <location>
        <begin position="431"/>
        <end position="502"/>
    </location>
</feature>
<comment type="similarity">
    <text evidence="2 15">Belongs to the phenylalanyl-tRNA synthetase beta subunit family. Type 1 subfamily.</text>
</comment>
<proteinExistence type="inferred from homology"/>
<dbReference type="Gene3D" id="3.30.930.10">
    <property type="entry name" value="Bira Bifunctional Protein, Domain 2"/>
    <property type="match status" value="1"/>
</dbReference>
<dbReference type="InterPro" id="IPR036690">
    <property type="entry name" value="Fdx_antiC-bd_sf"/>
</dbReference>
<dbReference type="CDD" id="cd00769">
    <property type="entry name" value="PheRS_beta_core"/>
    <property type="match status" value="1"/>
</dbReference>
<comment type="catalytic activity">
    <reaction evidence="14 15">
        <text>tRNA(Phe) + L-phenylalanine + ATP = L-phenylalanyl-tRNA(Phe) + AMP + diphosphate + H(+)</text>
        <dbReference type="Rhea" id="RHEA:19413"/>
        <dbReference type="Rhea" id="RHEA-COMP:9668"/>
        <dbReference type="Rhea" id="RHEA-COMP:9699"/>
        <dbReference type="ChEBI" id="CHEBI:15378"/>
        <dbReference type="ChEBI" id="CHEBI:30616"/>
        <dbReference type="ChEBI" id="CHEBI:33019"/>
        <dbReference type="ChEBI" id="CHEBI:58095"/>
        <dbReference type="ChEBI" id="CHEBI:78442"/>
        <dbReference type="ChEBI" id="CHEBI:78531"/>
        <dbReference type="ChEBI" id="CHEBI:456215"/>
        <dbReference type="EC" id="6.1.1.20"/>
    </reaction>
</comment>
<dbReference type="CDD" id="cd02796">
    <property type="entry name" value="tRNA_bind_bactPheRS"/>
    <property type="match status" value="1"/>
</dbReference>
<name>A0A1H8CYH7_9RHOB</name>
<keyword evidence="12 15" id="KW-0648">Protein biosynthesis</keyword>
<comment type="subcellular location">
    <subcellularLocation>
        <location evidence="1 15">Cytoplasm</location>
    </subcellularLocation>
</comment>
<evidence type="ECO:0000256" key="9">
    <source>
        <dbReference type="ARBA" id="ARBA00022840"/>
    </source>
</evidence>
<keyword evidence="11 16" id="KW-0694">RNA-binding</keyword>
<dbReference type="GO" id="GO:0004826">
    <property type="term" value="F:phenylalanine-tRNA ligase activity"/>
    <property type="evidence" value="ECO:0007669"/>
    <property type="project" value="UniProtKB-UniRule"/>
</dbReference>
<dbReference type="EMBL" id="FOCI01000007">
    <property type="protein sequence ID" value="SEM99929.1"/>
    <property type="molecule type" value="Genomic_DNA"/>
</dbReference>
<dbReference type="NCBIfam" id="TIGR00472">
    <property type="entry name" value="pheT_bact"/>
    <property type="match status" value="1"/>
</dbReference>
<evidence type="ECO:0000256" key="6">
    <source>
        <dbReference type="ARBA" id="ARBA00022598"/>
    </source>
</evidence>
<dbReference type="InterPro" id="IPR033714">
    <property type="entry name" value="tRNA_bind_bactPheRS"/>
</dbReference>
<dbReference type="GO" id="GO:0000287">
    <property type="term" value="F:magnesium ion binding"/>
    <property type="evidence" value="ECO:0007669"/>
    <property type="project" value="UniProtKB-UniRule"/>
</dbReference>
<dbReference type="SMART" id="SM00896">
    <property type="entry name" value="FDX-ACB"/>
    <property type="match status" value="1"/>
</dbReference>
<dbReference type="PROSITE" id="PS51483">
    <property type="entry name" value="B5"/>
    <property type="match status" value="1"/>
</dbReference>
<dbReference type="Pfam" id="PF03483">
    <property type="entry name" value="B3_4"/>
    <property type="match status" value="1"/>
</dbReference>
<dbReference type="Pfam" id="PF01588">
    <property type="entry name" value="tRNA_bind"/>
    <property type="match status" value="1"/>
</dbReference>
<dbReference type="AlphaFoldDB" id="A0A1H8CYH7"/>
<dbReference type="Pfam" id="PF03484">
    <property type="entry name" value="B5"/>
    <property type="match status" value="1"/>
</dbReference>
<keyword evidence="9 15" id="KW-0067">ATP-binding</keyword>
<dbReference type="SUPFAM" id="SSF54991">
    <property type="entry name" value="Anticodon-binding domain of PheRS"/>
    <property type="match status" value="1"/>
</dbReference>
<dbReference type="InterPro" id="IPR005146">
    <property type="entry name" value="B3/B4_tRNA-bd"/>
</dbReference>
<keyword evidence="5 16" id="KW-0820">tRNA-binding</keyword>
<accession>A0A1H8CYH7</accession>
<dbReference type="InterPro" id="IPR009061">
    <property type="entry name" value="DNA-bd_dom_put_sf"/>
</dbReference>
<dbReference type="InterPro" id="IPR002547">
    <property type="entry name" value="tRNA-bd_dom"/>
</dbReference>
<keyword evidence="8 15" id="KW-0547">Nucleotide-binding</keyword>
<dbReference type="EC" id="6.1.1.20" evidence="15"/>
<dbReference type="NCBIfam" id="NF045760">
    <property type="entry name" value="YtpR"/>
    <property type="match status" value="1"/>
</dbReference>
<evidence type="ECO:0000256" key="15">
    <source>
        <dbReference type="HAMAP-Rule" id="MF_00283"/>
    </source>
</evidence>
<dbReference type="Pfam" id="PF17759">
    <property type="entry name" value="tRNA_synthFbeta"/>
    <property type="match status" value="1"/>
</dbReference>
<evidence type="ECO:0000259" key="17">
    <source>
        <dbReference type="PROSITE" id="PS50886"/>
    </source>
</evidence>
<dbReference type="InterPro" id="IPR004532">
    <property type="entry name" value="Phe-tRNA-ligase_IIc_bsu_bact"/>
</dbReference>
<dbReference type="PANTHER" id="PTHR10947:SF0">
    <property type="entry name" value="PHENYLALANINE--TRNA LIGASE BETA SUBUNIT"/>
    <property type="match status" value="1"/>
</dbReference>
<evidence type="ECO:0000256" key="10">
    <source>
        <dbReference type="ARBA" id="ARBA00022842"/>
    </source>
</evidence>
<evidence type="ECO:0000313" key="20">
    <source>
        <dbReference type="EMBL" id="SEM99929.1"/>
    </source>
</evidence>
<evidence type="ECO:0000256" key="3">
    <source>
        <dbReference type="ARBA" id="ARBA00011209"/>
    </source>
</evidence>
<dbReference type="InterPro" id="IPR012340">
    <property type="entry name" value="NA-bd_OB-fold"/>
</dbReference>
<evidence type="ECO:0000256" key="5">
    <source>
        <dbReference type="ARBA" id="ARBA00022555"/>
    </source>
</evidence>
<dbReference type="SUPFAM" id="SSF46955">
    <property type="entry name" value="Putative DNA-binding domain"/>
    <property type="match status" value="1"/>
</dbReference>
<dbReference type="SMART" id="SM00873">
    <property type="entry name" value="B3_4"/>
    <property type="match status" value="1"/>
</dbReference>
<dbReference type="Gene3D" id="3.50.40.10">
    <property type="entry name" value="Phenylalanyl-trna Synthetase, Chain B, domain 3"/>
    <property type="match status" value="1"/>
</dbReference>
<dbReference type="SUPFAM" id="SSF50249">
    <property type="entry name" value="Nucleic acid-binding proteins"/>
    <property type="match status" value="1"/>
</dbReference>
<keyword evidence="4 15" id="KW-0963">Cytoplasm</keyword>
<evidence type="ECO:0000256" key="4">
    <source>
        <dbReference type="ARBA" id="ARBA00022490"/>
    </source>
</evidence>